<dbReference type="Proteomes" id="UP000215027">
    <property type="component" value="Chromosome I"/>
</dbReference>
<sequence length="862" mass="92741">MSDMVTLTIDGAEISVPKGMLVVDAAKKIDIDIPVFCYHPKLNPVGMCRMCLVEIGLPVIDRATGQKVLNPDGSVKLNFGKGLQTGCTVVVSEGMVVRTATVPVQDAREDIIEFLLTSHPLDCPVCDKGGECPLQNLTLAYGRDESRMDFRDKMKLAKHVPLGELIVLDRERCIQCARCTRFQAEIVDDPVIHFHNRGRRLEIVTFSDPGFDSYWSGNTTDICPVGALTSSDFRFEARPWELTPVASICPHCPVGCNTTMSTRREAISGGRNVIKRIMPRQNEAVNEIWICDKGRFVHHFADAPERLTRPLVRRDSRLEPVSWDDALDYVAGKLQQHKGAAAGIAGERLSNEDYFQFQRLFRQGLGSGNLDLAERRLAGGDVVAQVGLSRGSNLRDLKKGDVILVVAADLHEEAPVWWLRVKQAAERGATLIVLNARATRLDKFARYARHYAPGGALAAARELLTLAHVDTGAPEPDSAGAVAAALVEAENLVIFYGAEGLTYDESDALARTLGNLLLLKRGDDDTAASHAGRPNNGLVPVWSHGNTQGAWDMGIHPAFGPGYTAAANQGRGAAEIYAAAAEGRVEALYVLGADPVGDGLLRAKPGFLVVQELFLTETAALADVVLPAQSWAEREGTYTNGERRVQRFYPAIAAMGEARPDWQILAQIGERVGLGKPPFAAALVFKEIAAVVAPYKGLDYRTLAHVEAQWPIVGGPDLYFGGTAYANRQGLGQQWAAAAETGALPSYELPLDGPAGRSGGGLRVMRIPALYTPGTLIDHTDLLNRRMARPALYLNPADAGLYADGEALTVAVGGESFDVTATISDMAPAGVALLRGVPGAHPLGIEPAIVSRRPVAEMAAAD</sequence>
<dbReference type="AlphaFoldDB" id="A0A160T3R6"/>
<dbReference type="SUPFAM" id="SSF54292">
    <property type="entry name" value="2Fe-2S ferredoxin-like"/>
    <property type="match status" value="1"/>
</dbReference>
<evidence type="ECO:0000256" key="12">
    <source>
        <dbReference type="ARBA" id="ARBA00047712"/>
    </source>
</evidence>
<evidence type="ECO:0000256" key="10">
    <source>
        <dbReference type="ARBA" id="ARBA00023027"/>
    </source>
</evidence>
<evidence type="ECO:0000313" key="18">
    <source>
        <dbReference type="Proteomes" id="UP000215027"/>
    </source>
</evidence>
<comment type="cofactor">
    <cofactor evidence="13">
        <name>[2Fe-2S] cluster</name>
        <dbReference type="ChEBI" id="CHEBI:190135"/>
    </cofactor>
    <text evidence="13">Binds 1 [2Fe-2S] cluster per subunit.</text>
</comment>
<keyword evidence="6 13" id="KW-0479">Metal-binding</keyword>
<evidence type="ECO:0000256" key="13">
    <source>
        <dbReference type="RuleBase" id="RU003525"/>
    </source>
</evidence>
<dbReference type="Pfam" id="PF22117">
    <property type="entry name" value="Fer4_Nqo3"/>
    <property type="match status" value="1"/>
</dbReference>
<dbReference type="GO" id="GO:0003954">
    <property type="term" value="F:NADH dehydrogenase activity"/>
    <property type="evidence" value="ECO:0007669"/>
    <property type="project" value="TreeGrafter"/>
</dbReference>
<dbReference type="EMBL" id="LN890655">
    <property type="protein sequence ID" value="CUS03668.2"/>
    <property type="molecule type" value="Genomic_DNA"/>
</dbReference>
<evidence type="ECO:0000256" key="5">
    <source>
        <dbReference type="ARBA" id="ARBA00022714"/>
    </source>
</evidence>
<dbReference type="GO" id="GO:0016020">
    <property type="term" value="C:membrane"/>
    <property type="evidence" value="ECO:0007669"/>
    <property type="project" value="UniProtKB-SubCell"/>
</dbReference>
<dbReference type="PANTHER" id="PTHR43105">
    <property type="entry name" value="RESPIRATORY NITRATE REDUCTASE"/>
    <property type="match status" value="1"/>
</dbReference>
<organism evidence="17 18">
    <name type="scientific">Candidatus Promineifilum breve</name>
    <dbReference type="NCBI Taxonomy" id="1806508"/>
    <lineage>
        <taxon>Bacteria</taxon>
        <taxon>Bacillati</taxon>
        <taxon>Chloroflexota</taxon>
        <taxon>Ardenticatenia</taxon>
        <taxon>Candidatus Promineifilales</taxon>
        <taxon>Candidatus Promineifilaceae</taxon>
        <taxon>Candidatus Promineifilum</taxon>
    </lineage>
</organism>
<dbReference type="EC" id="7.1.1.-" evidence="13"/>
<keyword evidence="8 13" id="KW-0408">Iron</keyword>
<dbReference type="InterPro" id="IPR054351">
    <property type="entry name" value="NADH_UbQ_OxRdtase_ferredoxin"/>
</dbReference>
<dbReference type="SMART" id="SM00926">
    <property type="entry name" value="Molybdop_Fe4S4"/>
    <property type="match status" value="1"/>
</dbReference>
<dbReference type="InterPro" id="IPR000283">
    <property type="entry name" value="NADH_UbQ_OxRdtase_75kDa_su_CS"/>
</dbReference>
<comment type="similarity">
    <text evidence="3 13">Belongs to the complex I 75 kDa subunit family.</text>
</comment>
<dbReference type="PANTHER" id="PTHR43105:SF12">
    <property type="entry name" value="NADH-QUINONE OXIDOREDUCTASE SUBUNIT G"/>
    <property type="match status" value="1"/>
</dbReference>
<keyword evidence="9 13" id="KW-0411">Iron-sulfur</keyword>
<dbReference type="PROSITE" id="PS00642">
    <property type="entry name" value="COMPLEX1_75K_2"/>
    <property type="match status" value="1"/>
</dbReference>
<evidence type="ECO:0000259" key="15">
    <source>
        <dbReference type="PROSITE" id="PS51669"/>
    </source>
</evidence>
<dbReference type="InterPro" id="IPR001041">
    <property type="entry name" value="2Fe-2S_ferredoxin-type"/>
</dbReference>
<dbReference type="InterPro" id="IPR019574">
    <property type="entry name" value="NADH_UbQ_OxRdtase_Gsu_4Fe4S-bd"/>
</dbReference>
<dbReference type="InterPro" id="IPR006963">
    <property type="entry name" value="Mopterin_OxRdtase_4Fe-4S_dom"/>
</dbReference>
<keyword evidence="11" id="KW-0472">Membrane</keyword>
<feature type="domain" description="2Fe-2S ferredoxin-type" evidence="14">
    <location>
        <begin position="3"/>
        <end position="103"/>
    </location>
</feature>
<proteinExistence type="inferred from homology"/>
<dbReference type="GO" id="GO:0008137">
    <property type="term" value="F:NADH dehydrogenase (ubiquinone) activity"/>
    <property type="evidence" value="ECO:0007669"/>
    <property type="project" value="UniProtKB-UniRule"/>
</dbReference>
<evidence type="ECO:0000256" key="8">
    <source>
        <dbReference type="ARBA" id="ARBA00023004"/>
    </source>
</evidence>
<keyword evidence="17" id="KW-0560">Oxidoreductase</keyword>
<dbReference type="PIRSF" id="PIRSF036643">
    <property type="entry name" value="FDH_alpha"/>
    <property type="match status" value="1"/>
</dbReference>
<dbReference type="Gene3D" id="3.10.20.740">
    <property type="match status" value="1"/>
</dbReference>
<dbReference type="GO" id="GO:0048038">
    <property type="term" value="F:quinone binding"/>
    <property type="evidence" value="ECO:0007669"/>
    <property type="project" value="UniProtKB-UniRule"/>
</dbReference>
<evidence type="ECO:0000256" key="6">
    <source>
        <dbReference type="ARBA" id="ARBA00022723"/>
    </source>
</evidence>
<dbReference type="CDD" id="cd00207">
    <property type="entry name" value="fer2"/>
    <property type="match status" value="1"/>
</dbReference>
<dbReference type="PROSITE" id="PS51669">
    <property type="entry name" value="4FE4S_MOW_BIS_MGD"/>
    <property type="match status" value="1"/>
</dbReference>
<evidence type="ECO:0000256" key="9">
    <source>
        <dbReference type="ARBA" id="ARBA00023014"/>
    </source>
</evidence>
<dbReference type="Pfam" id="PF13510">
    <property type="entry name" value="Fer2_4"/>
    <property type="match status" value="1"/>
</dbReference>
<dbReference type="Pfam" id="PF10588">
    <property type="entry name" value="NADH-G_4Fe-4S_3"/>
    <property type="match status" value="1"/>
</dbReference>
<keyword evidence="7 13" id="KW-1278">Translocase</keyword>
<dbReference type="PROSITE" id="PS51839">
    <property type="entry name" value="4FE4S_HC3"/>
    <property type="match status" value="1"/>
</dbReference>
<evidence type="ECO:0000256" key="7">
    <source>
        <dbReference type="ARBA" id="ARBA00022967"/>
    </source>
</evidence>
<dbReference type="PROSITE" id="PS00641">
    <property type="entry name" value="COMPLEX1_75K_1"/>
    <property type="match status" value="1"/>
</dbReference>
<keyword evidence="4 13" id="KW-0004">4Fe-4S</keyword>
<gene>
    <name evidence="17" type="primary">nuoG</name>
    <name evidence="17" type="ORF">CFX0092_A1790</name>
</gene>
<dbReference type="Pfam" id="PF00384">
    <property type="entry name" value="Molybdopterin"/>
    <property type="match status" value="1"/>
</dbReference>
<dbReference type="KEGG" id="pbf:CFX0092_A1790"/>
<dbReference type="InterPro" id="IPR050123">
    <property type="entry name" value="Prok_molybdopt-oxidoreductase"/>
</dbReference>
<dbReference type="GO" id="GO:0051539">
    <property type="term" value="F:4 iron, 4 sulfur cluster binding"/>
    <property type="evidence" value="ECO:0007669"/>
    <property type="project" value="UniProtKB-KW"/>
</dbReference>
<dbReference type="NCBIfam" id="TIGR01973">
    <property type="entry name" value="NuoG"/>
    <property type="match status" value="1"/>
</dbReference>
<evidence type="ECO:0000256" key="4">
    <source>
        <dbReference type="ARBA" id="ARBA00022485"/>
    </source>
</evidence>
<dbReference type="Pfam" id="PF22151">
    <property type="entry name" value="Fer4_NDSU1"/>
    <property type="match status" value="1"/>
</dbReference>
<comment type="catalytic activity">
    <reaction evidence="12 13">
        <text>a quinone + NADH + 5 H(+)(in) = a quinol + NAD(+) + 4 H(+)(out)</text>
        <dbReference type="Rhea" id="RHEA:57888"/>
        <dbReference type="ChEBI" id="CHEBI:15378"/>
        <dbReference type="ChEBI" id="CHEBI:24646"/>
        <dbReference type="ChEBI" id="CHEBI:57540"/>
        <dbReference type="ChEBI" id="CHEBI:57945"/>
        <dbReference type="ChEBI" id="CHEBI:132124"/>
    </reaction>
</comment>
<evidence type="ECO:0000256" key="2">
    <source>
        <dbReference type="ARBA" id="ARBA00004370"/>
    </source>
</evidence>
<comment type="cofactor">
    <cofactor evidence="1 13">
        <name>[4Fe-4S] cluster</name>
        <dbReference type="ChEBI" id="CHEBI:49883"/>
    </cofactor>
</comment>
<dbReference type="PROSITE" id="PS51085">
    <property type="entry name" value="2FE2S_FER_2"/>
    <property type="match status" value="1"/>
</dbReference>
<feature type="domain" description="4Fe-4S His(Cys)3-ligated-type" evidence="16">
    <location>
        <begin position="103"/>
        <end position="142"/>
    </location>
</feature>
<accession>A0A160T3R6</accession>
<dbReference type="InterPro" id="IPR010228">
    <property type="entry name" value="NADH_UbQ_OxRdtase_Gsu"/>
</dbReference>
<dbReference type="Gene3D" id="2.20.25.90">
    <property type="entry name" value="ADC-like domains"/>
    <property type="match status" value="1"/>
</dbReference>
<evidence type="ECO:0000313" key="17">
    <source>
        <dbReference type="EMBL" id="CUS03668.2"/>
    </source>
</evidence>
<evidence type="ECO:0000256" key="11">
    <source>
        <dbReference type="ARBA" id="ARBA00023136"/>
    </source>
</evidence>
<dbReference type="InterPro" id="IPR006656">
    <property type="entry name" value="Mopterin_OxRdtase"/>
</dbReference>
<dbReference type="GO" id="GO:0042773">
    <property type="term" value="P:ATP synthesis coupled electron transport"/>
    <property type="evidence" value="ECO:0007669"/>
    <property type="project" value="InterPro"/>
</dbReference>
<keyword evidence="10 13" id="KW-0520">NAD</keyword>
<dbReference type="RefSeq" id="WP_095043123.1">
    <property type="nucleotide sequence ID" value="NZ_LN890655.1"/>
</dbReference>
<dbReference type="Gene3D" id="3.40.228.10">
    <property type="entry name" value="Dimethylsulfoxide Reductase, domain 2"/>
    <property type="match status" value="1"/>
</dbReference>
<dbReference type="Gene3D" id="3.30.70.20">
    <property type="match status" value="1"/>
</dbReference>
<evidence type="ECO:0000259" key="16">
    <source>
        <dbReference type="PROSITE" id="PS51839"/>
    </source>
</evidence>
<dbReference type="SUPFAM" id="SSF53706">
    <property type="entry name" value="Formate dehydrogenase/DMSO reductase, domains 1-3"/>
    <property type="match status" value="1"/>
</dbReference>
<name>A0A160T3R6_9CHLR</name>
<reference evidence="17" key="1">
    <citation type="submission" date="2016-01" db="EMBL/GenBank/DDBJ databases">
        <authorList>
            <person name="Mcilroy J.S."/>
            <person name="Karst M S."/>
            <person name="Albertsen M."/>
        </authorList>
    </citation>
    <scope>NUCLEOTIDE SEQUENCE</scope>
    <source>
        <strain evidence="17">Cfx-K</strain>
    </source>
</reference>
<keyword evidence="5 13" id="KW-0001">2Fe-2S</keyword>
<evidence type="ECO:0000259" key="14">
    <source>
        <dbReference type="PROSITE" id="PS51085"/>
    </source>
</evidence>
<dbReference type="PROSITE" id="PS00643">
    <property type="entry name" value="COMPLEX1_75K_3"/>
    <property type="match status" value="1"/>
</dbReference>
<dbReference type="OrthoDB" id="9803192at2"/>
<evidence type="ECO:0000256" key="1">
    <source>
        <dbReference type="ARBA" id="ARBA00001966"/>
    </source>
</evidence>
<protein>
    <recommendedName>
        <fullName evidence="13">NADH-quinone oxidoreductase</fullName>
        <ecNumber evidence="13">7.1.1.-</ecNumber>
    </recommendedName>
</protein>
<dbReference type="InterPro" id="IPR036010">
    <property type="entry name" value="2Fe-2S_ferredoxin-like_sf"/>
</dbReference>
<dbReference type="GO" id="GO:0051537">
    <property type="term" value="F:2 iron, 2 sulfur cluster binding"/>
    <property type="evidence" value="ECO:0007669"/>
    <property type="project" value="UniProtKB-UniRule"/>
</dbReference>
<keyword evidence="18" id="KW-1185">Reference proteome</keyword>
<dbReference type="SUPFAM" id="SSF54862">
    <property type="entry name" value="4Fe-4S ferredoxins"/>
    <property type="match status" value="1"/>
</dbReference>
<feature type="domain" description="4Fe-4S Mo/W bis-MGD-type" evidence="15">
    <location>
        <begin position="242"/>
        <end position="305"/>
    </location>
</feature>
<dbReference type="SMART" id="SM00929">
    <property type="entry name" value="NADH-G_4Fe-4S_3"/>
    <property type="match status" value="1"/>
</dbReference>
<keyword evidence="13" id="KW-0874">Quinone</keyword>
<dbReference type="FunFam" id="3.10.20.740:FF:000004">
    <property type="entry name" value="NADH-quinone oxidoreductase"/>
    <property type="match status" value="1"/>
</dbReference>
<evidence type="ECO:0000256" key="3">
    <source>
        <dbReference type="ARBA" id="ARBA00005404"/>
    </source>
</evidence>
<dbReference type="Gene3D" id="3.40.50.740">
    <property type="match status" value="2"/>
</dbReference>
<comment type="function">
    <text evidence="13">NDH-1 shuttles electrons from NADH, via FMN and iron-sulfur (Fe-S) centers, to quinones in the respiratory chain. Couples the redox reaction to proton translocation (for every two electrons transferred, four hydrogen ions are translocated across the cytoplasmic membrane), and thus conserves the redox energy in a proton gradient.</text>
</comment>
<comment type="subcellular location">
    <subcellularLocation>
        <location evidence="2">Membrane</location>
    </subcellularLocation>
</comment>
<dbReference type="GO" id="GO:0046872">
    <property type="term" value="F:metal ion binding"/>
    <property type="evidence" value="ECO:0007669"/>
    <property type="project" value="UniProtKB-UniRule"/>
</dbReference>